<evidence type="ECO:0000313" key="1">
    <source>
        <dbReference type="EMBL" id="AQW89071.1"/>
    </source>
</evidence>
<reference evidence="1" key="1">
    <citation type="submission" date="2017-02" db="EMBL/GenBank/DDBJ databases">
        <title>Genome sequence of Serratia marcescens phage BF.</title>
        <authorList>
            <person name="Casey E."/>
            <person name="Fitzgerald B."/>
            <person name="Mahony J."/>
            <person name="Lugli G."/>
            <person name="Ventura M."/>
            <person name="van Sinderen D."/>
        </authorList>
    </citation>
    <scope>NUCLEOTIDE SEQUENCE [LARGE SCALE GENOMIC DNA]</scope>
</reference>
<name>A0A1S6UBH4_9CAUD</name>
<keyword evidence="2" id="KW-1185">Reference proteome</keyword>
<organism evidence="1 2">
    <name type="scientific">Serratia phage BF</name>
    <dbReference type="NCBI Taxonomy" id="1962671"/>
    <lineage>
        <taxon>Viruses</taxon>
        <taxon>Duplodnaviria</taxon>
        <taxon>Heunggongvirae</taxon>
        <taxon>Uroviricota</taxon>
        <taxon>Caudoviricetes</taxon>
        <taxon>Eneladusvirus</taxon>
        <taxon>Eneladusvirus BF</taxon>
    </lineage>
</organism>
<evidence type="ECO:0000313" key="2">
    <source>
        <dbReference type="Proteomes" id="UP000221837"/>
    </source>
</evidence>
<dbReference type="Proteomes" id="UP000221837">
    <property type="component" value="Genome"/>
</dbReference>
<dbReference type="InterPro" id="IPR009091">
    <property type="entry name" value="RCC1/BLIP-II"/>
</dbReference>
<protein>
    <recommendedName>
        <fullName evidence="3">DNA condensation protein</fullName>
    </recommendedName>
</protein>
<evidence type="ECO:0008006" key="3">
    <source>
        <dbReference type="Google" id="ProtNLM"/>
    </source>
</evidence>
<proteinExistence type="predicted"/>
<accession>A0A1S6UBH4</accession>
<sequence>MLPFPIMNKYGNTVVKNKIKKVLGSSRVVALLYDNGNLYMRGSNQYTNFGIASPSDYKNWVLVRTNVKEVWLNNYHTIIQTYDDQFLCAGYGRALGYGGTSYLWTVYDRLYTLTSTPATTVKQICLNIYGTFVLLNTNNNLYALGFNAYNCLGVGALNSTSTAFTLSRSGVKYVHSNLAGTFCIGTNNVLYARGLAQNYKMGNNSNTDMASWTTITLPAGYTYPVMAFEGYIHTLIYAASDSTLNNTAILYCGYTSTNPGGAIPPYGSNYTPTFRVGAGGTGNSFSSFGTGYLEIGHQSFYTDAGSTNLYSAGSAGPSLGSSTNKSTGFTIMPLPSTGITSFCSAGNTDTTGVTFVVQNNILYACGDVTWLDATTYNFLPQEVPE</sequence>
<dbReference type="Gene3D" id="2.130.10.30">
    <property type="entry name" value="Regulator of chromosome condensation 1/beta-lactamase-inhibitor protein II"/>
    <property type="match status" value="1"/>
</dbReference>
<dbReference type="EMBL" id="KY630187">
    <property type="protein sequence ID" value="AQW89071.1"/>
    <property type="molecule type" value="Genomic_DNA"/>
</dbReference>
<dbReference type="SUPFAM" id="SSF50985">
    <property type="entry name" value="RCC1/BLIP-II"/>
    <property type="match status" value="1"/>
</dbReference>
<gene>
    <name evidence="1" type="ORF">BF_0546</name>
</gene>
<dbReference type="OrthoDB" id="31046at10239"/>